<feature type="transmembrane region" description="Helical" evidence="6">
    <location>
        <begin position="86"/>
        <end position="107"/>
    </location>
</feature>
<feature type="domain" description="GtrA/DPMS transmembrane" evidence="7">
    <location>
        <begin position="19"/>
        <end position="136"/>
    </location>
</feature>
<evidence type="ECO:0000256" key="1">
    <source>
        <dbReference type="ARBA" id="ARBA00004141"/>
    </source>
</evidence>
<evidence type="ECO:0000256" key="2">
    <source>
        <dbReference type="ARBA" id="ARBA00009399"/>
    </source>
</evidence>
<proteinExistence type="inferred from homology"/>
<evidence type="ECO:0000256" key="3">
    <source>
        <dbReference type="ARBA" id="ARBA00022692"/>
    </source>
</evidence>
<evidence type="ECO:0000256" key="6">
    <source>
        <dbReference type="SAM" id="Phobius"/>
    </source>
</evidence>
<dbReference type="OrthoDB" id="7024322at2"/>
<dbReference type="STRING" id="311410.LA5095_01912"/>
<dbReference type="Proteomes" id="UP000049983">
    <property type="component" value="Unassembled WGS sequence"/>
</dbReference>
<dbReference type="EMBL" id="CXWC01000002">
    <property type="protein sequence ID" value="CTQ65553.1"/>
    <property type="molecule type" value="Genomic_DNA"/>
</dbReference>
<dbReference type="GO" id="GO:0000271">
    <property type="term" value="P:polysaccharide biosynthetic process"/>
    <property type="evidence" value="ECO:0007669"/>
    <property type="project" value="InterPro"/>
</dbReference>
<evidence type="ECO:0000256" key="4">
    <source>
        <dbReference type="ARBA" id="ARBA00022989"/>
    </source>
</evidence>
<dbReference type="GO" id="GO:0005886">
    <property type="term" value="C:plasma membrane"/>
    <property type="evidence" value="ECO:0007669"/>
    <property type="project" value="TreeGrafter"/>
</dbReference>
<gene>
    <name evidence="8" type="ORF">LA5096_00768</name>
</gene>
<dbReference type="GeneID" id="97668212"/>
<evidence type="ECO:0000313" key="9">
    <source>
        <dbReference type="Proteomes" id="UP000049983"/>
    </source>
</evidence>
<protein>
    <submittedName>
        <fullName evidence="8">GtrA-like protein</fullName>
    </submittedName>
</protein>
<dbReference type="InterPro" id="IPR007267">
    <property type="entry name" value="GtrA_DPMS_TM"/>
</dbReference>
<dbReference type="RefSeq" id="WP_055115494.1">
    <property type="nucleotide sequence ID" value="NZ_CXWA01000002.1"/>
</dbReference>
<evidence type="ECO:0000256" key="5">
    <source>
        <dbReference type="ARBA" id="ARBA00023136"/>
    </source>
</evidence>
<comment type="subcellular location">
    <subcellularLocation>
        <location evidence="1">Membrane</location>
        <topology evidence="1">Multi-pass membrane protein</topology>
    </subcellularLocation>
</comment>
<comment type="similarity">
    <text evidence="2">Belongs to the GtrA family.</text>
</comment>
<keyword evidence="9" id="KW-1185">Reference proteome</keyword>
<keyword evidence="5 6" id="KW-0472">Membrane</keyword>
<accession>A0A0M6ZVQ9</accession>
<sequence>MLAKVNLEKLKAESAAVGKFAVIGVIATLTHAIVASTLFEAGILSVVPSNVCGFLTAFAVSFSGHYFWSFSHLRQTGTALKSMTRFLVVSIAGFALNSTILTLWLTFTSWPELYGLWLAILIVPAFSFVGARLWAFAHPSAKF</sequence>
<feature type="transmembrane region" description="Helical" evidence="6">
    <location>
        <begin position="113"/>
        <end position="135"/>
    </location>
</feature>
<organism evidence="8 9">
    <name type="scientific">Roseibium album</name>
    <dbReference type="NCBI Taxonomy" id="311410"/>
    <lineage>
        <taxon>Bacteria</taxon>
        <taxon>Pseudomonadati</taxon>
        <taxon>Pseudomonadota</taxon>
        <taxon>Alphaproteobacteria</taxon>
        <taxon>Hyphomicrobiales</taxon>
        <taxon>Stappiaceae</taxon>
        <taxon>Roseibium</taxon>
    </lineage>
</organism>
<name>A0A0M6ZVQ9_9HYPH</name>
<reference evidence="9" key="1">
    <citation type="submission" date="2015-07" db="EMBL/GenBank/DDBJ databases">
        <authorList>
            <person name="Rodrigo-Torres Lidia"/>
            <person name="Arahal R.David."/>
        </authorList>
    </citation>
    <scope>NUCLEOTIDE SEQUENCE [LARGE SCALE GENOMIC DNA]</scope>
    <source>
        <strain evidence="9">CECT 5096</strain>
    </source>
</reference>
<feature type="transmembrane region" description="Helical" evidence="6">
    <location>
        <begin position="45"/>
        <end position="66"/>
    </location>
</feature>
<evidence type="ECO:0000313" key="8">
    <source>
        <dbReference type="EMBL" id="CTQ65553.1"/>
    </source>
</evidence>
<keyword evidence="3 6" id="KW-0812">Transmembrane</keyword>
<evidence type="ECO:0000259" key="7">
    <source>
        <dbReference type="Pfam" id="PF04138"/>
    </source>
</evidence>
<dbReference type="AlphaFoldDB" id="A0A0M6ZVQ9"/>
<feature type="transmembrane region" description="Helical" evidence="6">
    <location>
        <begin position="20"/>
        <end position="39"/>
    </location>
</feature>
<keyword evidence="4 6" id="KW-1133">Transmembrane helix</keyword>
<dbReference type="Pfam" id="PF04138">
    <property type="entry name" value="GtrA_DPMS_TM"/>
    <property type="match status" value="1"/>
</dbReference>
<dbReference type="InterPro" id="IPR051401">
    <property type="entry name" value="GtrA_CellWall_Glycosyl"/>
</dbReference>
<dbReference type="PANTHER" id="PTHR38459:SF1">
    <property type="entry name" value="PROPHAGE BACTOPRENOL-LINKED GLUCOSE TRANSLOCASE HOMOLOG"/>
    <property type="match status" value="1"/>
</dbReference>
<dbReference type="PANTHER" id="PTHR38459">
    <property type="entry name" value="PROPHAGE BACTOPRENOL-LINKED GLUCOSE TRANSLOCASE HOMOLOG"/>
    <property type="match status" value="1"/>
</dbReference>